<feature type="domain" description="Multidrug resistance protein MdtA-like C-terminal permuted SH3" evidence="7">
    <location>
        <begin position="288"/>
        <end position="352"/>
    </location>
</feature>
<dbReference type="InterPro" id="IPR058627">
    <property type="entry name" value="MdtA-like_C"/>
</dbReference>
<dbReference type="PANTHER" id="PTHR30469">
    <property type="entry name" value="MULTIDRUG RESISTANCE PROTEIN MDTA"/>
    <property type="match status" value="1"/>
</dbReference>
<evidence type="ECO:0000256" key="3">
    <source>
        <dbReference type="ARBA" id="ARBA00022448"/>
    </source>
</evidence>
<keyword evidence="4" id="KW-0472">Membrane</keyword>
<dbReference type="InterPro" id="IPR058625">
    <property type="entry name" value="MdtA-like_BSH"/>
</dbReference>
<gene>
    <name evidence="8" type="ORF">BFC17_07520</name>
</gene>
<dbReference type="GO" id="GO:0015562">
    <property type="term" value="F:efflux transmembrane transporter activity"/>
    <property type="evidence" value="ECO:0007669"/>
    <property type="project" value="TreeGrafter"/>
</dbReference>
<evidence type="ECO:0000313" key="9">
    <source>
        <dbReference type="Proteomes" id="UP000176037"/>
    </source>
</evidence>
<comment type="subcellular location">
    <subcellularLocation>
        <location evidence="1">Cell envelope</location>
    </subcellularLocation>
</comment>
<dbReference type="OrthoDB" id="9806939at2"/>
<dbReference type="RefSeq" id="WP_070178537.1">
    <property type="nucleotide sequence ID" value="NZ_BMJR01000013.1"/>
</dbReference>
<evidence type="ECO:0000256" key="2">
    <source>
        <dbReference type="ARBA" id="ARBA00009477"/>
    </source>
</evidence>
<sequence length="371" mass="38928">MNPFTTKQAGAVKVGSYLITLAALAVILGGLFFWRSQTVAQAQGWPQHAVPVTALAVTAQTLAETQSAMGTLSAVQEVVLAPEVAGRVTSINFASGDNVSAGKLLVQLYQQTELANLNAAKADKKLADAQLARTQKLAPLGAESKELLTQREAESDRADAAVEQAQAQLQLKKIIAPFSGRLGIRQINEGEYLNPGDNVVTLTNLNQLYVDFAVPQQQLAKLKVGAPVSVTTDAYPQKTFNAVIETIEPQIDAATRNVIVQAKLDNPDALLRPSMYVNVSVTVAESSQALLIPVTAVLTSAQGSSVVLVRGDNPTKEGQAEFVGVTLGKRLGNQIEVVSGLHSGDVVVTAGQNRIQPGAALSVSADSTGAM</sequence>
<dbReference type="FunFam" id="2.40.30.170:FF:000010">
    <property type="entry name" value="Efflux RND transporter periplasmic adaptor subunit"/>
    <property type="match status" value="1"/>
</dbReference>
<keyword evidence="9" id="KW-1185">Reference proteome</keyword>
<dbReference type="PANTHER" id="PTHR30469:SF29">
    <property type="entry name" value="BLR2860 PROTEIN"/>
    <property type="match status" value="1"/>
</dbReference>
<keyword evidence="3" id="KW-0813">Transport</keyword>
<protein>
    <recommendedName>
        <fullName evidence="10">Efflux transporter periplasmic adaptor subunit</fullName>
    </recommendedName>
</protein>
<evidence type="ECO:0008006" key="10">
    <source>
        <dbReference type="Google" id="ProtNLM"/>
    </source>
</evidence>
<dbReference type="EMBL" id="MJIC01000020">
    <property type="protein sequence ID" value="OFI32292.1"/>
    <property type="molecule type" value="Genomic_DNA"/>
</dbReference>
<dbReference type="Gene3D" id="2.40.50.100">
    <property type="match status" value="1"/>
</dbReference>
<feature type="domain" description="Multidrug resistance protein MdtA-like barrel-sandwich hybrid" evidence="5">
    <location>
        <begin position="78"/>
        <end position="199"/>
    </location>
</feature>
<dbReference type="AlphaFoldDB" id="A0A1E8F8Q0"/>
<feature type="transmembrane region" description="Helical" evidence="4">
    <location>
        <begin position="12"/>
        <end position="34"/>
    </location>
</feature>
<feature type="domain" description="CusB-like beta-barrel" evidence="6">
    <location>
        <begin position="209"/>
        <end position="282"/>
    </location>
</feature>
<dbReference type="Pfam" id="PF25917">
    <property type="entry name" value="BSH_RND"/>
    <property type="match status" value="1"/>
</dbReference>
<evidence type="ECO:0000313" key="8">
    <source>
        <dbReference type="EMBL" id="OFI32292.1"/>
    </source>
</evidence>
<dbReference type="Gene3D" id="1.10.287.470">
    <property type="entry name" value="Helix hairpin bin"/>
    <property type="match status" value="1"/>
</dbReference>
<name>A0A1E8F8Q0_9ALTE</name>
<evidence type="ECO:0000256" key="1">
    <source>
        <dbReference type="ARBA" id="ARBA00004196"/>
    </source>
</evidence>
<accession>A0A1E8F8Q0</accession>
<dbReference type="Pfam" id="PF25954">
    <property type="entry name" value="Beta-barrel_RND_2"/>
    <property type="match status" value="1"/>
</dbReference>
<dbReference type="Proteomes" id="UP000176037">
    <property type="component" value="Unassembled WGS sequence"/>
</dbReference>
<comment type="similarity">
    <text evidence="2">Belongs to the membrane fusion protein (MFP) (TC 8.A.1) family.</text>
</comment>
<dbReference type="Gene3D" id="2.40.420.20">
    <property type="match status" value="1"/>
</dbReference>
<reference evidence="8 9" key="1">
    <citation type="submission" date="2016-09" db="EMBL/GenBank/DDBJ databases">
        <title>Alteromonas lipolytica, a new species isolated from sea water.</title>
        <authorList>
            <person name="Wu Y.-H."/>
            <person name="Cheng H."/>
            <person name="Xu X.-W."/>
        </authorList>
    </citation>
    <scope>NUCLEOTIDE SEQUENCE [LARGE SCALE GENOMIC DNA]</scope>
    <source>
        <strain evidence="8 9">JW12</strain>
    </source>
</reference>
<keyword evidence="4" id="KW-1133">Transmembrane helix</keyword>
<dbReference type="InterPro" id="IPR006143">
    <property type="entry name" value="RND_pump_MFP"/>
</dbReference>
<evidence type="ECO:0000259" key="6">
    <source>
        <dbReference type="Pfam" id="PF25954"/>
    </source>
</evidence>
<dbReference type="SUPFAM" id="SSF111369">
    <property type="entry name" value="HlyD-like secretion proteins"/>
    <property type="match status" value="1"/>
</dbReference>
<dbReference type="STRING" id="1856405.BFC17_07520"/>
<evidence type="ECO:0000259" key="5">
    <source>
        <dbReference type="Pfam" id="PF25917"/>
    </source>
</evidence>
<dbReference type="NCBIfam" id="TIGR01730">
    <property type="entry name" value="RND_mfp"/>
    <property type="match status" value="1"/>
</dbReference>
<evidence type="ECO:0000259" key="7">
    <source>
        <dbReference type="Pfam" id="PF25967"/>
    </source>
</evidence>
<organism evidence="8 9">
    <name type="scientific">Alteromonas lipolytica</name>
    <dbReference type="NCBI Taxonomy" id="1856405"/>
    <lineage>
        <taxon>Bacteria</taxon>
        <taxon>Pseudomonadati</taxon>
        <taxon>Pseudomonadota</taxon>
        <taxon>Gammaproteobacteria</taxon>
        <taxon>Alteromonadales</taxon>
        <taxon>Alteromonadaceae</taxon>
        <taxon>Alteromonas/Salinimonas group</taxon>
        <taxon>Alteromonas</taxon>
    </lineage>
</organism>
<dbReference type="Gene3D" id="2.40.30.170">
    <property type="match status" value="1"/>
</dbReference>
<dbReference type="InterPro" id="IPR058792">
    <property type="entry name" value="Beta-barrel_RND_2"/>
</dbReference>
<evidence type="ECO:0000256" key="4">
    <source>
        <dbReference type="SAM" id="Phobius"/>
    </source>
</evidence>
<dbReference type="GO" id="GO:1990281">
    <property type="term" value="C:efflux pump complex"/>
    <property type="evidence" value="ECO:0007669"/>
    <property type="project" value="TreeGrafter"/>
</dbReference>
<proteinExistence type="inferred from homology"/>
<comment type="caution">
    <text evidence="8">The sequence shown here is derived from an EMBL/GenBank/DDBJ whole genome shotgun (WGS) entry which is preliminary data.</text>
</comment>
<keyword evidence="4" id="KW-0812">Transmembrane</keyword>
<dbReference type="Pfam" id="PF25967">
    <property type="entry name" value="RND-MFP_C"/>
    <property type="match status" value="1"/>
</dbReference>